<dbReference type="Pfam" id="PF21760">
    <property type="entry name" value="SecD_1st"/>
    <property type="match status" value="1"/>
</dbReference>
<feature type="transmembrane region" description="Helical" evidence="9">
    <location>
        <begin position="353"/>
        <end position="373"/>
    </location>
</feature>
<evidence type="ECO:0000256" key="5">
    <source>
        <dbReference type="ARBA" id="ARBA00022927"/>
    </source>
</evidence>
<evidence type="ECO:0000256" key="3">
    <source>
        <dbReference type="ARBA" id="ARBA00022475"/>
    </source>
</evidence>
<dbReference type="HAMAP" id="MF_01463_B">
    <property type="entry name" value="SecD_B"/>
    <property type="match status" value="1"/>
</dbReference>
<evidence type="ECO:0000256" key="4">
    <source>
        <dbReference type="ARBA" id="ARBA00022692"/>
    </source>
</evidence>
<keyword evidence="8 9" id="KW-0472">Membrane</keyword>
<dbReference type="InterPro" id="IPR005791">
    <property type="entry name" value="SecD"/>
</dbReference>
<dbReference type="InterPro" id="IPR054384">
    <property type="entry name" value="SecDF_P1_head"/>
</dbReference>
<feature type="domain" description="Protein translocase subunit SecDF P1" evidence="11">
    <location>
        <begin position="155"/>
        <end position="212"/>
    </location>
</feature>
<evidence type="ECO:0000313" key="14">
    <source>
        <dbReference type="Proteomes" id="UP000501094"/>
    </source>
</evidence>
<keyword evidence="3 9" id="KW-1003">Cell membrane</keyword>
<evidence type="ECO:0000256" key="9">
    <source>
        <dbReference type="HAMAP-Rule" id="MF_01463"/>
    </source>
</evidence>
<keyword evidence="14" id="KW-1185">Reference proteome</keyword>
<dbReference type="InterPro" id="IPR055344">
    <property type="entry name" value="SecD_SecF_C_bact"/>
</dbReference>
<dbReference type="InterPro" id="IPR022646">
    <property type="entry name" value="SecD/SecF_CS"/>
</dbReference>
<feature type="transmembrane region" description="Helical" evidence="9">
    <location>
        <begin position="484"/>
        <end position="508"/>
    </location>
</feature>
<comment type="subunit">
    <text evidence="9">Forms a complex with SecF. Part of the essential Sec protein translocation apparatus which comprises SecA, SecYEG and auxiliary proteins SecDF-YajC and YidC.</text>
</comment>
<keyword evidence="7 9" id="KW-0811">Translocation</keyword>
<dbReference type="Proteomes" id="UP000501094">
    <property type="component" value="Chromosome"/>
</dbReference>
<keyword evidence="6 9" id="KW-1133">Transmembrane helix</keyword>
<dbReference type="PANTHER" id="PTHR30081">
    <property type="entry name" value="PROTEIN-EXPORT MEMBRANE PROTEIN SEC"/>
    <property type="match status" value="1"/>
</dbReference>
<evidence type="ECO:0000256" key="6">
    <source>
        <dbReference type="ARBA" id="ARBA00022989"/>
    </source>
</evidence>
<dbReference type="Pfam" id="PF07549">
    <property type="entry name" value="Sec_GG"/>
    <property type="match status" value="1"/>
</dbReference>
<dbReference type="Gene3D" id="1.20.1640.10">
    <property type="entry name" value="Multidrug efflux transporter AcrB transmembrane domain"/>
    <property type="match status" value="1"/>
</dbReference>
<feature type="domain" description="Protein export membrane protein SecD/SecF C-terminal" evidence="10">
    <location>
        <begin position="337"/>
        <end position="503"/>
    </location>
</feature>
<dbReference type="Pfam" id="PF22599">
    <property type="entry name" value="SecDF_P1_head"/>
    <property type="match status" value="1"/>
</dbReference>
<evidence type="ECO:0000259" key="12">
    <source>
        <dbReference type="Pfam" id="PF22599"/>
    </source>
</evidence>
<feature type="transmembrane region" description="Helical" evidence="9">
    <location>
        <begin position="454"/>
        <end position="472"/>
    </location>
</feature>
<dbReference type="Gene3D" id="3.30.70.3400">
    <property type="match status" value="2"/>
</dbReference>
<feature type="transmembrane region" description="Helical" evidence="9">
    <location>
        <begin position="406"/>
        <end position="427"/>
    </location>
</feature>
<feature type="domain" description="SecDF P1 head subdomain" evidence="12">
    <location>
        <begin position="222"/>
        <end position="334"/>
    </location>
</feature>
<dbReference type="PANTHER" id="PTHR30081:SF1">
    <property type="entry name" value="PROTEIN TRANSLOCASE SUBUNIT SECD"/>
    <property type="match status" value="1"/>
</dbReference>
<dbReference type="InterPro" id="IPR048631">
    <property type="entry name" value="SecD_1st"/>
</dbReference>
<dbReference type="RefSeq" id="WP_168606285.1">
    <property type="nucleotide sequence ID" value="NZ_CP038852.1"/>
</dbReference>
<evidence type="ECO:0000259" key="11">
    <source>
        <dbReference type="Pfam" id="PF21760"/>
    </source>
</evidence>
<comment type="similarity">
    <text evidence="9">Belongs to the SecD/SecF family. SecD subfamily.</text>
</comment>
<dbReference type="GO" id="GO:0015450">
    <property type="term" value="F:protein-transporting ATPase activity"/>
    <property type="evidence" value="ECO:0007669"/>
    <property type="project" value="InterPro"/>
</dbReference>
<evidence type="ECO:0000256" key="2">
    <source>
        <dbReference type="ARBA" id="ARBA00022448"/>
    </source>
</evidence>
<dbReference type="EMBL" id="CP038852">
    <property type="protein sequence ID" value="QIZ20390.1"/>
    <property type="molecule type" value="Genomic_DNA"/>
</dbReference>
<protein>
    <recommendedName>
        <fullName evidence="9">Protein translocase subunit SecD</fullName>
    </recommendedName>
</protein>
<dbReference type="SUPFAM" id="SSF82866">
    <property type="entry name" value="Multidrug efflux transporter AcrB transmembrane domain"/>
    <property type="match status" value="1"/>
</dbReference>
<dbReference type="InterPro" id="IPR022813">
    <property type="entry name" value="SecD/SecF_arch_bac"/>
</dbReference>
<dbReference type="NCBIfam" id="TIGR00916">
    <property type="entry name" value="2A0604s01"/>
    <property type="match status" value="1"/>
</dbReference>
<dbReference type="NCBIfam" id="TIGR01129">
    <property type="entry name" value="secD"/>
    <property type="match status" value="1"/>
</dbReference>
<comment type="function">
    <text evidence="9">Part of the Sec protein translocase complex. Interacts with the SecYEG preprotein conducting channel. SecDF uses the proton motive force (PMF) to complete protein translocation after the ATP-dependent function of SecA.</text>
</comment>
<dbReference type="FunFam" id="1.20.1640.10:FF:000004">
    <property type="entry name" value="Protein translocase subunit SecD"/>
    <property type="match status" value="1"/>
</dbReference>
<proteinExistence type="inferred from homology"/>
<dbReference type="KEGG" id="peg:E5R92_01120"/>
<dbReference type="GO" id="GO:0043952">
    <property type="term" value="P:protein transport by the Sec complex"/>
    <property type="evidence" value="ECO:0007669"/>
    <property type="project" value="UniProtKB-UniRule"/>
</dbReference>
<keyword evidence="4 9" id="KW-0812">Transmembrane</keyword>
<keyword evidence="2 9" id="KW-0813">Transport</keyword>
<evidence type="ECO:0000256" key="8">
    <source>
        <dbReference type="ARBA" id="ARBA00023136"/>
    </source>
</evidence>
<evidence type="ECO:0000256" key="7">
    <source>
        <dbReference type="ARBA" id="ARBA00023010"/>
    </source>
</evidence>
<sequence length="517" mass="57665">MLYFSKLRIVLVFLVSFFFIFIAASNFHNSEDSFISKKINLGLDLQGGSYLLLEIDNSPVEIQKLQNTTTVIRNYLKDKKVTFNDLRIKNKKIIFNVSNENVQLVETFFLDKESDINPYYFQYKSHQFDVNIQDNEFILTLSKYGLIEIKTSSQDQAIEIVRRRVDEVGTNEPNILKRGNNRILVELPGLDDPMRIKSLLGKTANLTFRFVSQNSNDTFGTEILQFEDGSNEVMVSKRIILNGENLLDAQPQMNNQTNETVVSFTLDRVGAKRFGKATSTGIGKQLAIVLDGKIVSAPVIRETIASGNGQISGNFTFQSATDLALLLRSGALPAPLNIIEERTVGPDLGQDSINAGIIALMIGFLLVIIFMFFKYKIFGLIANITLLINLFFLVGILTLFEATLTLPGIAGIILTVGMAVDANVLIFERIKEECKKEKNNIIAFDTGYIKSKTAIIDANITTLIAAIILFFMGSGPVKGFSVTLAVGIFTTLFSVYFIARMLTGLYVVRNKEKTRLI</sequence>
<evidence type="ECO:0000313" key="13">
    <source>
        <dbReference type="EMBL" id="QIZ20390.1"/>
    </source>
</evidence>
<organism evidence="13 14">
    <name type="scientific">Candidatus Pelagibacter giovannonii</name>
    <dbReference type="NCBI Taxonomy" id="2563896"/>
    <lineage>
        <taxon>Bacteria</taxon>
        <taxon>Pseudomonadati</taxon>
        <taxon>Pseudomonadota</taxon>
        <taxon>Alphaproteobacteria</taxon>
        <taxon>Candidatus Pelagibacterales</taxon>
        <taxon>Candidatus Pelagibacteraceae</taxon>
        <taxon>Candidatus Pelagibacter</taxon>
    </lineage>
</organism>
<dbReference type="Pfam" id="PF02355">
    <property type="entry name" value="SecD_SecF_C"/>
    <property type="match status" value="1"/>
</dbReference>
<dbReference type="GO" id="GO:0006605">
    <property type="term" value="P:protein targeting"/>
    <property type="evidence" value="ECO:0007669"/>
    <property type="project" value="UniProtKB-UniRule"/>
</dbReference>
<evidence type="ECO:0000259" key="10">
    <source>
        <dbReference type="Pfam" id="PF02355"/>
    </source>
</evidence>
<dbReference type="InterPro" id="IPR048634">
    <property type="entry name" value="SecD_SecF_C"/>
</dbReference>
<keyword evidence="5 9" id="KW-0653">Protein transport</keyword>
<evidence type="ECO:0000256" key="1">
    <source>
        <dbReference type="ARBA" id="ARBA00004651"/>
    </source>
</evidence>
<dbReference type="Gene3D" id="3.30.1360.200">
    <property type="match status" value="1"/>
</dbReference>
<reference evidence="13 14" key="1">
    <citation type="journal article" date="2020" name="Nat. Microbiol.">
        <title>Lysogenic host-virus interactions in SAR11 marine bacteria.</title>
        <authorList>
            <person name="Morris R.M."/>
            <person name="Cain K.R."/>
            <person name="Hvorecny K.L."/>
            <person name="Kollman J.M."/>
        </authorList>
    </citation>
    <scope>NUCLEOTIDE SEQUENCE [LARGE SCALE GENOMIC DNA]</scope>
    <source>
        <strain evidence="13 14">NP1</strain>
    </source>
</reference>
<comment type="subcellular location">
    <subcellularLocation>
        <location evidence="1 9">Cell membrane</location>
        <topology evidence="1 9">Multi-pass membrane protein</topology>
    </subcellularLocation>
</comment>
<name>A0A6H1Q1K8_9PROT</name>
<dbReference type="PRINTS" id="PR00702">
    <property type="entry name" value="ACRIFLAVINRP"/>
</dbReference>
<dbReference type="AlphaFoldDB" id="A0A6H1Q1K8"/>
<feature type="transmembrane region" description="Helical" evidence="9">
    <location>
        <begin position="380"/>
        <end position="400"/>
    </location>
</feature>
<comment type="caution">
    <text evidence="9">Lacks conserved residue(s) required for the propagation of feature annotation.</text>
</comment>
<dbReference type="InterPro" id="IPR001036">
    <property type="entry name" value="Acrflvin-R"/>
</dbReference>
<gene>
    <name evidence="9 13" type="primary">secD</name>
    <name evidence="13" type="ORF">E5R92_01120</name>
</gene>
<dbReference type="GO" id="GO:0005886">
    <property type="term" value="C:plasma membrane"/>
    <property type="evidence" value="ECO:0007669"/>
    <property type="project" value="UniProtKB-SubCell"/>
</dbReference>
<dbReference type="GO" id="GO:0065002">
    <property type="term" value="P:intracellular protein transmembrane transport"/>
    <property type="evidence" value="ECO:0007669"/>
    <property type="project" value="UniProtKB-UniRule"/>
</dbReference>
<accession>A0A6H1Q1K8</accession>